<comment type="caution">
    <text evidence="11">The sequence shown here is derived from an EMBL/GenBank/DDBJ whole genome shotgun (WGS) entry which is preliminary data.</text>
</comment>
<dbReference type="PROSITE" id="PS50808">
    <property type="entry name" value="ZF_BED"/>
    <property type="match status" value="1"/>
</dbReference>
<sequence>MSLRRKTHSKYDDYFERTKECAKCLKCNKVIKLSPHSGSNNLKYHLEKEHMDLFNEIRENDVLVKKKREMSIAESRTQSTIPFLPVSRVSVKMAPSKSGGDVLNNWSQWQKNGSRSAEVEVSLMEMIAHDVLPLRTIEKPGFLNFLKILAPKLRRAIALLQIDNPKLNLPIIDSREWDVIDLLCEVLKPLAETTKAVQSRFEATASVVIPSLKLLEFKLNRMKREESIDERRECIAKLNSTLALRTQHLHSDSFLRTCTFLDPRFKDSFFSFSHKDYIIQKSKTATNTTSENTDGCSDVVVCTEESPLTLYQSFLKENSPEPTDPIEKDSIAKEIDEYLQHPPSQETDPYAYWNNAENLPHLKKMALEFLCVPATSSESERLFSLSGLICSPRRTNLTPERLDQLTFCSQNIKIFGFSS</sequence>
<evidence type="ECO:0000256" key="6">
    <source>
        <dbReference type="ARBA" id="ARBA00023125"/>
    </source>
</evidence>
<organism evidence="11 12">
    <name type="scientific">Caenorhabditis remanei</name>
    <name type="common">Caenorhabditis vulgaris</name>
    <dbReference type="NCBI Taxonomy" id="31234"/>
    <lineage>
        <taxon>Eukaryota</taxon>
        <taxon>Metazoa</taxon>
        <taxon>Ecdysozoa</taxon>
        <taxon>Nematoda</taxon>
        <taxon>Chromadorea</taxon>
        <taxon>Rhabditida</taxon>
        <taxon>Rhabditina</taxon>
        <taxon>Rhabditomorpha</taxon>
        <taxon>Rhabditoidea</taxon>
        <taxon>Rhabditidae</taxon>
        <taxon>Peloderinae</taxon>
        <taxon>Caenorhabditis</taxon>
    </lineage>
</organism>
<evidence type="ECO:0000259" key="10">
    <source>
        <dbReference type="PROSITE" id="PS50808"/>
    </source>
</evidence>
<dbReference type="GO" id="GO:0003677">
    <property type="term" value="F:DNA binding"/>
    <property type="evidence" value="ECO:0007669"/>
    <property type="project" value="UniProtKB-KW"/>
</dbReference>
<keyword evidence="8" id="KW-0539">Nucleus</keyword>
<evidence type="ECO:0000256" key="9">
    <source>
        <dbReference type="PROSITE-ProRule" id="PRU00027"/>
    </source>
</evidence>
<dbReference type="InterPro" id="IPR012337">
    <property type="entry name" value="RNaseH-like_sf"/>
</dbReference>
<proteinExistence type="predicted"/>
<keyword evidence="5" id="KW-0805">Transcription regulation</keyword>
<dbReference type="Pfam" id="PF02892">
    <property type="entry name" value="zf-BED"/>
    <property type="match status" value="1"/>
</dbReference>
<dbReference type="GO" id="GO:0005634">
    <property type="term" value="C:nucleus"/>
    <property type="evidence" value="ECO:0007669"/>
    <property type="project" value="UniProtKB-SubCell"/>
</dbReference>
<dbReference type="InterPro" id="IPR008906">
    <property type="entry name" value="HATC_C_dom"/>
</dbReference>
<evidence type="ECO:0000313" key="11">
    <source>
        <dbReference type="EMBL" id="KAF1756592.1"/>
    </source>
</evidence>
<dbReference type="EMBL" id="WUAV01000004">
    <property type="protein sequence ID" value="KAF1756592.1"/>
    <property type="molecule type" value="Genomic_DNA"/>
</dbReference>
<dbReference type="SMART" id="SM00614">
    <property type="entry name" value="ZnF_BED"/>
    <property type="match status" value="1"/>
</dbReference>
<dbReference type="Proteomes" id="UP000483820">
    <property type="component" value="Chromosome IV"/>
</dbReference>
<dbReference type="AlphaFoldDB" id="A0A6A5GQD6"/>
<evidence type="ECO:0000256" key="4">
    <source>
        <dbReference type="ARBA" id="ARBA00022833"/>
    </source>
</evidence>
<reference evidence="11 12" key="1">
    <citation type="submission" date="2019-12" db="EMBL/GenBank/DDBJ databases">
        <title>Chromosome-level assembly of the Caenorhabditis remanei genome.</title>
        <authorList>
            <person name="Teterina A.A."/>
            <person name="Willis J.H."/>
            <person name="Phillips P.C."/>
        </authorList>
    </citation>
    <scope>NUCLEOTIDE SEQUENCE [LARGE SCALE GENOMIC DNA]</scope>
    <source>
        <strain evidence="11 12">PX506</strain>
        <tissue evidence="11">Whole organism</tissue>
    </source>
</reference>
<evidence type="ECO:0000313" key="12">
    <source>
        <dbReference type="Proteomes" id="UP000483820"/>
    </source>
</evidence>
<gene>
    <name evidence="11" type="ORF">GCK72_013045</name>
</gene>
<evidence type="ECO:0000256" key="3">
    <source>
        <dbReference type="ARBA" id="ARBA00022771"/>
    </source>
</evidence>
<dbReference type="InterPro" id="IPR052035">
    <property type="entry name" value="ZnF_BED_domain_contain"/>
</dbReference>
<keyword evidence="7" id="KW-0804">Transcription</keyword>
<dbReference type="RefSeq" id="XP_053584372.1">
    <property type="nucleotide sequence ID" value="XM_053729600.1"/>
</dbReference>
<evidence type="ECO:0000256" key="5">
    <source>
        <dbReference type="ARBA" id="ARBA00023015"/>
    </source>
</evidence>
<feature type="domain" description="BED-type" evidence="10">
    <location>
        <begin position="5"/>
        <end position="57"/>
    </location>
</feature>
<dbReference type="GO" id="GO:0046983">
    <property type="term" value="F:protein dimerization activity"/>
    <property type="evidence" value="ECO:0007669"/>
    <property type="project" value="InterPro"/>
</dbReference>
<keyword evidence="3 9" id="KW-0863">Zinc-finger</keyword>
<protein>
    <recommendedName>
        <fullName evidence="10">BED-type domain-containing protein</fullName>
    </recommendedName>
</protein>
<evidence type="ECO:0000256" key="7">
    <source>
        <dbReference type="ARBA" id="ARBA00023163"/>
    </source>
</evidence>
<keyword evidence="2" id="KW-0479">Metal-binding</keyword>
<dbReference type="SUPFAM" id="SSF53098">
    <property type="entry name" value="Ribonuclease H-like"/>
    <property type="match status" value="1"/>
</dbReference>
<evidence type="ECO:0000256" key="2">
    <source>
        <dbReference type="ARBA" id="ARBA00022723"/>
    </source>
</evidence>
<dbReference type="PANTHER" id="PTHR46481">
    <property type="entry name" value="ZINC FINGER BED DOMAIN-CONTAINING PROTEIN 4"/>
    <property type="match status" value="1"/>
</dbReference>
<dbReference type="PANTHER" id="PTHR46481:SF9">
    <property type="entry name" value="ZINC FINGER BED DOMAIN-CONTAINING PROTEIN 1-LIKE"/>
    <property type="match status" value="1"/>
</dbReference>
<dbReference type="GO" id="GO:0008270">
    <property type="term" value="F:zinc ion binding"/>
    <property type="evidence" value="ECO:0007669"/>
    <property type="project" value="UniProtKB-KW"/>
</dbReference>
<keyword evidence="6" id="KW-0238">DNA-binding</keyword>
<dbReference type="InterPro" id="IPR003656">
    <property type="entry name" value="Znf_BED"/>
</dbReference>
<accession>A0A6A5GQD6</accession>
<evidence type="ECO:0000256" key="1">
    <source>
        <dbReference type="ARBA" id="ARBA00004123"/>
    </source>
</evidence>
<name>A0A6A5GQD6_CAERE</name>
<dbReference type="CTD" id="9827421"/>
<evidence type="ECO:0000256" key="8">
    <source>
        <dbReference type="ARBA" id="ARBA00023242"/>
    </source>
</evidence>
<dbReference type="Pfam" id="PF05699">
    <property type="entry name" value="Dimer_Tnp_hAT"/>
    <property type="match status" value="1"/>
</dbReference>
<comment type="subcellular location">
    <subcellularLocation>
        <location evidence="1">Nucleus</location>
    </subcellularLocation>
</comment>
<dbReference type="KEGG" id="crq:GCK72_013045"/>
<keyword evidence="4" id="KW-0862">Zinc</keyword>
<dbReference type="GeneID" id="9827421"/>